<keyword evidence="2" id="KW-1185">Reference proteome</keyword>
<evidence type="ECO:0000313" key="1">
    <source>
        <dbReference type="EMBL" id="MQQ08977.1"/>
    </source>
</evidence>
<proteinExistence type="predicted"/>
<reference evidence="1 2" key="1">
    <citation type="submission" date="2019-10" db="EMBL/GenBank/DDBJ databases">
        <title>Epibacterium sp. nov., isolated from seawater.</title>
        <authorList>
            <person name="Zhang X."/>
            <person name="Li N."/>
        </authorList>
    </citation>
    <scope>NUCLEOTIDE SEQUENCE [LARGE SCALE GENOMIC DNA]</scope>
    <source>
        <strain evidence="1 2">SM1979</strain>
    </source>
</reference>
<organism evidence="1 2">
    <name type="scientific">Tritonibacter litoralis</name>
    <dbReference type="NCBI Taxonomy" id="2662264"/>
    <lineage>
        <taxon>Bacteria</taxon>
        <taxon>Pseudomonadati</taxon>
        <taxon>Pseudomonadota</taxon>
        <taxon>Alphaproteobacteria</taxon>
        <taxon>Rhodobacterales</taxon>
        <taxon>Paracoccaceae</taxon>
        <taxon>Tritonibacter</taxon>
    </lineage>
</organism>
<dbReference type="AlphaFoldDB" id="A0A843YJV4"/>
<protein>
    <submittedName>
        <fullName evidence="1">DUF1203 domain-containing protein</fullName>
    </submittedName>
</protein>
<dbReference type="EMBL" id="WIBF01000006">
    <property type="protein sequence ID" value="MQQ08977.1"/>
    <property type="molecule type" value="Genomic_DNA"/>
</dbReference>
<dbReference type="Pfam" id="PF06718">
    <property type="entry name" value="DUF1203"/>
    <property type="match status" value="1"/>
</dbReference>
<dbReference type="InterPro" id="IPR009593">
    <property type="entry name" value="DUF1203"/>
</dbReference>
<name>A0A843YJV4_9RHOB</name>
<dbReference type="Proteomes" id="UP000444174">
    <property type="component" value="Unassembled WGS sequence"/>
</dbReference>
<accession>A0A843YJV4</accession>
<sequence>MTYHITGLDPAQFAPLFGLSDAELAERHIQRHHVSAPNACPDRITMVDLEPGETALLLNYEHLPVDSPYRSRHAIYVKEGATTPYSQTDEVPAVMKRRTLALRGINDAGNIVDADLATGDAIEPLILRLFENPDIAYIHAHFAQRGCFAARIDRV</sequence>
<dbReference type="RefSeq" id="WP_153215927.1">
    <property type="nucleotide sequence ID" value="NZ_WIBF01000006.1"/>
</dbReference>
<gene>
    <name evidence="1" type="ORF">GFB49_10975</name>
</gene>
<evidence type="ECO:0000313" key="2">
    <source>
        <dbReference type="Proteomes" id="UP000444174"/>
    </source>
</evidence>
<comment type="caution">
    <text evidence="1">The sequence shown here is derived from an EMBL/GenBank/DDBJ whole genome shotgun (WGS) entry which is preliminary data.</text>
</comment>